<name>A0A0R3UJD6_MESCO</name>
<sequence>MLNQRRCPCCVNGKPEYRQYLSSRTTKPPRCQEVLQRDRNDDEFTDGKEDTPYAYLGDGEIWANRAFLKLLQKKYNQPYCQCPHNYIANKTEISLSTQICIAFKEENSDLIIETRDHKYLKVVGPGDCNDGEEFFVLIDPGRRRKQSSSSNDSS</sequence>
<keyword evidence="2" id="KW-1185">Reference proteome</keyword>
<gene>
    <name evidence="1" type="ORF">MCOS_LOCUS7614</name>
</gene>
<dbReference type="AlphaFoldDB" id="A0A0R3UJD6"/>
<proteinExistence type="predicted"/>
<dbReference type="Proteomes" id="UP000267029">
    <property type="component" value="Unassembled WGS sequence"/>
</dbReference>
<accession>A0A0R3UJD6</accession>
<protein>
    <submittedName>
        <fullName evidence="1">Uncharacterized protein</fullName>
    </submittedName>
</protein>
<dbReference type="OrthoDB" id="6284867at2759"/>
<reference evidence="1 2" key="1">
    <citation type="submission" date="2018-10" db="EMBL/GenBank/DDBJ databases">
        <authorList>
            <consortium name="Pathogen Informatics"/>
        </authorList>
    </citation>
    <scope>NUCLEOTIDE SEQUENCE [LARGE SCALE GENOMIC DNA]</scope>
</reference>
<evidence type="ECO:0000313" key="2">
    <source>
        <dbReference type="Proteomes" id="UP000267029"/>
    </source>
</evidence>
<dbReference type="EMBL" id="UXSR01005387">
    <property type="protein sequence ID" value="VDD81611.1"/>
    <property type="molecule type" value="Genomic_DNA"/>
</dbReference>
<organism evidence="1 2">
    <name type="scientific">Mesocestoides corti</name>
    <name type="common">Flatworm</name>
    <dbReference type="NCBI Taxonomy" id="53468"/>
    <lineage>
        <taxon>Eukaryota</taxon>
        <taxon>Metazoa</taxon>
        <taxon>Spiralia</taxon>
        <taxon>Lophotrochozoa</taxon>
        <taxon>Platyhelminthes</taxon>
        <taxon>Cestoda</taxon>
        <taxon>Eucestoda</taxon>
        <taxon>Cyclophyllidea</taxon>
        <taxon>Mesocestoididae</taxon>
        <taxon>Mesocestoides</taxon>
    </lineage>
</organism>
<evidence type="ECO:0000313" key="1">
    <source>
        <dbReference type="EMBL" id="VDD81611.1"/>
    </source>
</evidence>